<comment type="caution">
    <text evidence="3">The sequence shown here is derived from an EMBL/GenBank/DDBJ whole genome shotgun (WGS) entry which is preliminary data.</text>
</comment>
<dbReference type="OrthoDB" id="4983at2759"/>
<reference evidence="3 4" key="1">
    <citation type="journal article" date="2017" name="Curr. Biol.">
        <title>Genome architecture and evolution of a unichromosomal asexual nematode.</title>
        <authorList>
            <person name="Fradin H."/>
            <person name="Zegar C."/>
            <person name="Gutwein M."/>
            <person name="Lucas J."/>
            <person name="Kovtun M."/>
            <person name="Corcoran D."/>
            <person name="Baugh L.R."/>
            <person name="Kiontke K."/>
            <person name="Gunsalus K."/>
            <person name="Fitch D.H."/>
            <person name="Piano F."/>
        </authorList>
    </citation>
    <scope>NUCLEOTIDE SEQUENCE [LARGE SCALE GENOMIC DNA]</scope>
    <source>
        <strain evidence="3">PF1309</strain>
    </source>
</reference>
<evidence type="ECO:0000313" key="3">
    <source>
        <dbReference type="EMBL" id="PAV71619.1"/>
    </source>
</evidence>
<dbReference type="EMBL" id="LIAE01008970">
    <property type="protein sequence ID" value="PAV71619.1"/>
    <property type="molecule type" value="Genomic_DNA"/>
</dbReference>
<keyword evidence="4" id="KW-1185">Reference proteome</keyword>
<evidence type="ECO:0000313" key="4">
    <source>
        <dbReference type="Proteomes" id="UP000218231"/>
    </source>
</evidence>
<evidence type="ECO:0000256" key="2">
    <source>
        <dbReference type="RuleBase" id="RU003860"/>
    </source>
</evidence>
<dbReference type="GO" id="GO:1990229">
    <property type="term" value="C:iron-sulfur cluster assembly complex"/>
    <property type="evidence" value="ECO:0007669"/>
    <property type="project" value="UniProtKB-ARBA"/>
</dbReference>
<accession>A0A2A2KCS0</accession>
<dbReference type="SUPFAM" id="SSF82657">
    <property type="entry name" value="BolA-like"/>
    <property type="match status" value="1"/>
</dbReference>
<dbReference type="GO" id="GO:0005739">
    <property type="term" value="C:mitochondrion"/>
    <property type="evidence" value="ECO:0007669"/>
    <property type="project" value="TreeGrafter"/>
</dbReference>
<dbReference type="Gene3D" id="3.30.300.90">
    <property type="entry name" value="BolA-like"/>
    <property type="match status" value="1"/>
</dbReference>
<dbReference type="PIRSF" id="PIRSF003113">
    <property type="entry name" value="BolA"/>
    <property type="match status" value="1"/>
</dbReference>
<dbReference type="Proteomes" id="UP000218231">
    <property type="component" value="Unassembled WGS sequence"/>
</dbReference>
<organism evidence="3 4">
    <name type="scientific">Diploscapter pachys</name>
    <dbReference type="NCBI Taxonomy" id="2018661"/>
    <lineage>
        <taxon>Eukaryota</taxon>
        <taxon>Metazoa</taxon>
        <taxon>Ecdysozoa</taxon>
        <taxon>Nematoda</taxon>
        <taxon>Chromadorea</taxon>
        <taxon>Rhabditida</taxon>
        <taxon>Rhabditina</taxon>
        <taxon>Rhabditomorpha</taxon>
        <taxon>Rhabditoidea</taxon>
        <taxon>Rhabditidae</taxon>
        <taxon>Diploscapter</taxon>
    </lineage>
</organism>
<dbReference type="InterPro" id="IPR036065">
    <property type="entry name" value="BolA-like_sf"/>
</dbReference>
<dbReference type="InterPro" id="IPR050961">
    <property type="entry name" value="BolA/IbaG_stress_morph_reg"/>
</dbReference>
<dbReference type="PANTHER" id="PTHR46229:SF2">
    <property type="entry name" value="BOLA-LIKE PROTEIN 1"/>
    <property type="match status" value="1"/>
</dbReference>
<proteinExistence type="inferred from homology"/>
<gene>
    <name evidence="3" type="ORF">WR25_22179</name>
</gene>
<dbReference type="FunFam" id="3.30.300.90:FF:000001">
    <property type="entry name" value="Transcriptional regulator BolA"/>
    <property type="match status" value="1"/>
</dbReference>
<dbReference type="STRING" id="2018661.A0A2A2KCS0"/>
<dbReference type="PANTHER" id="PTHR46229">
    <property type="entry name" value="BOLA TRANSCRIPTION REGULATOR"/>
    <property type="match status" value="1"/>
</dbReference>
<evidence type="ECO:0000256" key="1">
    <source>
        <dbReference type="ARBA" id="ARBA00005578"/>
    </source>
</evidence>
<dbReference type="Pfam" id="PF01722">
    <property type="entry name" value="BolA"/>
    <property type="match status" value="1"/>
</dbReference>
<sequence>MLRTICRGLSTAMLNQESTSLGPIGTKIREKLTRNFEPKHLEVACESHMHNVPKGSEKHFKVQIVSDKFEGITVVQRHRLVNECLAEELSTTVHALRIDAIPTSKFEGQKMIDSPACMGGGKR</sequence>
<evidence type="ECO:0008006" key="5">
    <source>
        <dbReference type="Google" id="ProtNLM"/>
    </source>
</evidence>
<dbReference type="AlphaFoldDB" id="A0A2A2KCS0"/>
<dbReference type="InterPro" id="IPR002634">
    <property type="entry name" value="BolA"/>
</dbReference>
<protein>
    <recommendedName>
        <fullName evidence="5">BolA-like protein</fullName>
    </recommendedName>
</protein>
<name>A0A2A2KCS0_9BILA</name>
<comment type="similarity">
    <text evidence="1 2">Belongs to the BolA/IbaG family.</text>
</comment>